<organism evidence="1">
    <name type="scientific">Streptomyces sp. NBC_00119</name>
    <dbReference type="NCBI Taxonomy" id="2975659"/>
    <lineage>
        <taxon>Bacteria</taxon>
        <taxon>Bacillati</taxon>
        <taxon>Actinomycetota</taxon>
        <taxon>Actinomycetes</taxon>
        <taxon>Kitasatosporales</taxon>
        <taxon>Streptomycetaceae</taxon>
        <taxon>Streptomyces</taxon>
    </lineage>
</organism>
<dbReference type="AlphaFoldDB" id="A0AAU1TYR3"/>
<name>A0AAU1TYR3_9ACTN</name>
<dbReference type="EMBL" id="CP108195">
    <property type="protein sequence ID" value="WTS09844.1"/>
    <property type="molecule type" value="Genomic_DNA"/>
</dbReference>
<evidence type="ECO:0000313" key="1">
    <source>
        <dbReference type="EMBL" id="WTS09844.1"/>
    </source>
</evidence>
<accession>A0AAU1TYR3</accession>
<gene>
    <name evidence="1" type="ORF">OHU69_01060</name>
</gene>
<sequence length="83" mass="9113">MAEWTAGAGILKCDVAIELPDDLIELERAAWTEIQEGRLTVATAFAVQRAIGRFQEDSGESRFDVEMALKRAVRHPEPDTAAA</sequence>
<reference evidence="1" key="1">
    <citation type="submission" date="2022-10" db="EMBL/GenBank/DDBJ databases">
        <title>The complete genomes of actinobacterial strains from the NBC collection.</title>
        <authorList>
            <person name="Joergensen T.S."/>
            <person name="Alvarez Arevalo M."/>
            <person name="Sterndorff E.B."/>
            <person name="Faurdal D."/>
            <person name="Vuksanovic O."/>
            <person name="Mourched A.-S."/>
            <person name="Charusanti P."/>
            <person name="Shaw S."/>
            <person name="Blin K."/>
            <person name="Weber T."/>
        </authorList>
    </citation>
    <scope>NUCLEOTIDE SEQUENCE</scope>
    <source>
        <strain evidence="1">NBC_00119</strain>
    </source>
</reference>
<proteinExistence type="predicted"/>
<protein>
    <submittedName>
        <fullName evidence="1">Uncharacterized protein</fullName>
    </submittedName>
</protein>